<name>A0A5J4U8Z6_9EUKA</name>
<dbReference type="AlphaFoldDB" id="A0A5J4U8Z6"/>
<dbReference type="Pfam" id="PF25147">
    <property type="entry name" value="Ribophorin_II_C"/>
    <property type="match status" value="1"/>
</dbReference>
<protein>
    <recommendedName>
        <fullName evidence="2">Ribophorin II C-terminal domain-containing protein</fullName>
    </recommendedName>
</protein>
<keyword evidence="1" id="KW-0472">Membrane</keyword>
<reference evidence="3 4" key="1">
    <citation type="submission" date="2019-03" db="EMBL/GenBank/DDBJ databases">
        <title>Single cell metagenomics reveals metabolic interactions within the superorganism composed of flagellate Streblomastix strix and complex community of Bacteroidetes bacteria on its surface.</title>
        <authorList>
            <person name="Treitli S.C."/>
            <person name="Kolisko M."/>
            <person name="Husnik F."/>
            <person name="Keeling P."/>
            <person name="Hampl V."/>
        </authorList>
    </citation>
    <scope>NUCLEOTIDE SEQUENCE [LARGE SCALE GENOMIC DNA]</scope>
    <source>
        <strain evidence="3">ST1C</strain>
    </source>
</reference>
<dbReference type="UniPathway" id="UPA00378"/>
<dbReference type="OrthoDB" id="10542225at2759"/>
<dbReference type="EMBL" id="SNRW01019124">
    <property type="protein sequence ID" value="KAA6366670.1"/>
    <property type="molecule type" value="Genomic_DNA"/>
</dbReference>
<evidence type="ECO:0000259" key="2">
    <source>
        <dbReference type="Pfam" id="PF25147"/>
    </source>
</evidence>
<gene>
    <name evidence="3" type="ORF">EZS28_037804</name>
</gene>
<evidence type="ECO:0000256" key="1">
    <source>
        <dbReference type="SAM" id="Phobius"/>
    </source>
</evidence>
<dbReference type="InterPro" id="IPR056790">
    <property type="entry name" value="Ribophorin_II_C"/>
</dbReference>
<accession>A0A5J4U8Z6</accession>
<evidence type="ECO:0000313" key="3">
    <source>
        <dbReference type="EMBL" id="KAA6366670.1"/>
    </source>
</evidence>
<feature type="transmembrane region" description="Helical" evidence="1">
    <location>
        <begin position="88"/>
        <end position="109"/>
    </location>
</feature>
<feature type="transmembrane region" description="Helical" evidence="1">
    <location>
        <begin position="25"/>
        <end position="47"/>
    </location>
</feature>
<evidence type="ECO:0000313" key="4">
    <source>
        <dbReference type="Proteomes" id="UP000324800"/>
    </source>
</evidence>
<feature type="transmembrane region" description="Helical" evidence="1">
    <location>
        <begin position="59"/>
        <end position="82"/>
    </location>
</feature>
<keyword evidence="1" id="KW-0812">Transmembrane</keyword>
<proteinExistence type="predicted"/>
<comment type="caution">
    <text evidence="3">The sequence shown here is derived from an EMBL/GenBank/DDBJ whole genome shotgun (WGS) entry which is preliminary data.</text>
</comment>
<dbReference type="Proteomes" id="UP000324800">
    <property type="component" value="Unassembled WGS sequence"/>
</dbReference>
<feature type="domain" description="Ribophorin II C-terminal" evidence="2">
    <location>
        <begin position="18"/>
        <end position="107"/>
    </location>
</feature>
<sequence length="116" mass="13218">MKAFTFSPEIEHTFELKKALPDPKISQGFSVILFIPFLIFLAIIPFIGLKVKFPRTFKGVLWCLLFITSLSASIVVLVQYWLGAFLLFPELALFSACSLCAAVFGKLYFEEQRKFI</sequence>
<organism evidence="3 4">
    <name type="scientific">Streblomastix strix</name>
    <dbReference type="NCBI Taxonomy" id="222440"/>
    <lineage>
        <taxon>Eukaryota</taxon>
        <taxon>Metamonada</taxon>
        <taxon>Preaxostyla</taxon>
        <taxon>Oxymonadida</taxon>
        <taxon>Streblomastigidae</taxon>
        <taxon>Streblomastix</taxon>
    </lineage>
</organism>
<keyword evidence="1" id="KW-1133">Transmembrane helix</keyword>